<dbReference type="Proteomes" id="UP000277582">
    <property type="component" value="Unassembled WGS sequence"/>
</dbReference>
<reference evidence="2 4" key="1">
    <citation type="submission" date="2018-10" db="EMBL/GenBank/DDBJ databases">
        <title>Co-occurring genomic capacity for anaerobic methane metabolism and dissimilatory sulfite reduction discovered in the Korarchaeota.</title>
        <authorList>
            <person name="Mckay L.J."/>
            <person name="Dlakic M."/>
            <person name="Fields M.W."/>
            <person name="Delmont T.O."/>
            <person name="Eren A.M."/>
            <person name="Jay Z.J."/>
            <person name="Klingelsmith K.B."/>
            <person name="Rusch D.B."/>
            <person name="Inskeep W.P."/>
        </authorList>
    </citation>
    <scope>NUCLEOTIDE SEQUENCE [LARGE SCALE GENOMIC DNA]</scope>
    <source>
        <strain evidence="2 4">MDKW</strain>
    </source>
</reference>
<protein>
    <recommendedName>
        <fullName evidence="6">Phosphatase PAP2 family protein</fullName>
    </recommendedName>
</protein>
<evidence type="ECO:0000313" key="3">
    <source>
        <dbReference type="EMBL" id="RZN62485.1"/>
    </source>
</evidence>
<keyword evidence="1" id="KW-0472">Membrane</keyword>
<gene>
    <name evidence="2" type="ORF">D6D85_05130</name>
    <name evidence="3" type="ORF">EF810_02710</name>
</gene>
<sequence length="185" mass="20408">MHSKHDVIALLLSPTSMAFLVVLATLPMIKEMLTFLLIGIVFLVILPVAPVVIMSLAGRVDLMVVERRRRTPFLIFSSISYLLGLISFFVVRCRVGMIIAASYLAVSTSILILNKFTKVSIHSAGASSSWAVLTLLGSEFSLLIFPSLPLIAWSRYRIKAHTPHQILIGLFVGALEPLFLTLFLL</sequence>
<evidence type="ECO:0008006" key="6">
    <source>
        <dbReference type="Google" id="ProtNLM"/>
    </source>
</evidence>
<accession>A0A3R9PKH5</accession>
<keyword evidence="1" id="KW-1133">Transmembrane helix</keyword>
<dbReference type="EMBL" id="RXII01000046">
    <property type="protein sequence ID" value="RZN62485.1"/>
    <property type="molecule type" value="Genomic_DNA"/>
</dbReference>
<keyword evidence="4" id="KW-1185">Reference proteome</keyword>
<dbReference type="RefSeq" id="WP_125670957.1">
    <property type="nucleotide sequence ID" value="NZ_RCOS01000066.1"/>
</dbReference>
<comment type="caution">
    <text evidence="2">The sequence shown here is derived from an EMBL/GenBank/DDBJ whole genome shotgun (WGS) entry which is preliminary data.</text>
</comment>
<dbReference type="AlphaFoldDB" id="A0A3R9PKH5"/>
<evidence type="ECO:0000313" key="5">
    <source>
        <dbReference type="Proteomes" id="UP000316217"/>
    </source>
</evidence>
<feature type="transmembrane region" description="Helical" evidence="1">
    <location>
        <begin position="129"/>
        <end position="153"/>
    </location>
</feature>
<feature type="transmembrane region" description="Helical" evidence="1">
    <location>
        <begin position="7"/>
        <end position="29"/>
    </location>
</feature>
<organism evidence="2 4">
    <name type="scientific">Candidatus Methanodesulfokora washburnensis</name>
    <dbReference type="NCBI Taxonomy" id="2478471"/>
    <lineage>
        <taxon>Archaea</taxon>
        <taxon>Thermoproteota</taxon>
        <taxon>Candidatus Korarchaeia</taxon>
        <taxon>Candidatus Korarchaeia incertae sedis</taxon>
        <taxon>Candidatus Methanodesulfokora</taxon>
    </lineage>
</organism>
<feature type="transmembrane region" description="Helical" evidence="1">
    <location>
        <begin position="35"/>
        <end position="60"/>
    </location>
</feature>
<reference evidence="3 5" key="2">
    <citation type="journal article" date="2019" name="Nat. Microbiol.">
        <title>Wide diversity of methane and short-chain alkane metabolisms in uncultured archaea.</title>
        <authorList>
            <person name="Borrel G."/>
            <person name="Adam P.S."/>
            <person name="McKay L.J."/>
            <person name="Chen L.X."/>
            <person name="Sierra-Garcia I.N."/>
            <person name="Sieber C.M."/>
            <person name="Letourneur Q."/>
            <person name="Ghozlane A."/>
            <person name="Andersen G.L."/>
            <person name="Li W.J."/>
            <person name="Hallam S.J."/>
            <person name="Muyzer G."/>
            <person name="de Oliveira V.M."/>
            <person name="Inskeep W.P."/>
            <person name="Banfield J.F."/>
            <person name="Gribaldo S."/>
        </authorList>
    </citation>
    <scope>NUCLEOTIDE SEQUENCE [LARGE SCALE GENOMIC DNA]</scope>
    <source>
        <strain evidence="3">NM4</strain>
    </source>
</reference>
<proteinExistence type="predicted"/>
<feature type="transmembrane region" description="Helical" evidence="1">
    <location>
        <begin position="72"/>
        <end position="91"/>
    </location>
</feature>
<feature type="transmembrane region" description="Helical" evidence="1">
    <location>
        <begin position="97"/>
        <end position="117"/>
    </location>
</feature>
<dbReference type="Proteomes" id="UP000316217">
    <property type="component" value="Unassembled WGS sequence"/>
</dbReference>
<dbReference type="EMBL" id="RCOS01000066">
    <property type="protein sequence ID" value="RSN75921.1"/>
    <property type="molecule type" value="Genomic_DNA"/>
</dbReference>
<evidence type="ECO:0000313" key="2">
    <source>
        <dbReference type="EMBL" id="RSN75921.1"/>
    </source>
</evidence>
<evidence type="ECO:0000313" key="4">
    <source>
        <dbReference type="Proteomes" id="UP000277582"/>
    </source>
</evidence>
<name>A0A3R9PKH5_9CREN</name>
<evidence type="ECO:0000256" key="1">
    <source>
        <dbReference type="SAM" id="Phobius"/>
    </source>
</evidence>
<feature type="transmembrane region" description="Helical" evidence="1">
    <location>
        <begin position="165"/>
        <end position="184"/>
    </location>
</feature>
<keyword evidence="1" id="KW-0812">Transmembrane</keyword>